<dbReference type="STRING" id="662367.SAMN05216167_12543"/>
<name>A0A1I2FDX6_9BACT</name>
<evidence type="ECO:0000259" key="1">
    <source>
        <dbReference type="Pfam" id="PF13649"/>
    </source>
</evidence>
<dbReference type="EMBL" id="FOLQ01000025">
    <property type="protein sequence ID" value="SFF02947.1"/>
    <property type="molecule type" value="Genomic_DNA"/>
</dbReference>
<organism evidence="2 3">
    <name type="scientific">Spirosoma endophyticum</name>
    <dbReference type="NCBI Taxonomy" id="662367"/>
    <lineage>
        <taxon>Bacteria</taxon>
        <taxon>Pseudomonadati</taxon>
        <taxon>Bacteroidota</taxon>
        <taxon>Cytophagia</taxon>
        <taxon>Cytophagales</taxon>
        <taxon>Cytophagaceae</taxon>
        <taxon>Spirosoma</taxon>
    </lineage>
</organism>
<keyword evidence="2" id="KW-0808">Transferase</keyword>
<evidence type="ECO:0000313" key="3">
    <source>
        <dbReference type="Proteomes" id="UP000198598"/>
    </source>
</evidence>
<evidence type="ECO:0000313" key="2">
    <source>
        <dbReference type="EMBL" id="SFF02947.1"/>
    </source>
</evidence>
<keyword evidence="2" id="KW-0489">Methyltransferase</keyword>
<dbReference type="OrthoDB" id="9788660at2"/>
<dbReference type="PANTHER" id="PTHR12843:SF5">
    <property type="entry name" value="EEF1A LYSINE METHYLTRANSFERASE 2"/>
    <property type="match status" value="1"/>
</dbReference>
<dbReference type="GO" id="GO:0032259">
    <property type="term" value="P:methylation"/>
    <property type="evidence" value="ECO:0007669"/>
    <property type="project" value="UniProtKB-KW"/>
</dbReference>
<protein>
    <submittedName>
        <fullName evidence="2">Methyltransferase domain-containing protein</fullName>
    </submittedName>
</protein>
<dbReference type="RefSeq" id="WP_093833730.1">
    <property type="nucleotide sequence ID" value="NZ_FOLQ01000025.1"/>
</dbReference>
<dbReference type="Proteomes" id="UP000198598">
    <property type="component" value="Unassembled WGS sequence"/>
</dbReference>
<dbReference type="PANTHER" id="PTHR12843">
    <property type="entry name" value="PROTEIN-LYSINE N-METHYLTRANSFERASE METTL10"/>
    <property type="match status" value="1"/>
</dbReference>
<dbReference type="SUPFAM" id="SSF53335">
    <property type="entry name" value="S-adenosyl-L-methionine-dependent methyltransferases"/>
    <property type="match status" value="1"/>
</dbReference>
<dbReference type="Gene3D" id="3.40.50.150">
    <property type="entry name" value="Vaccinia Virus protein VP39"/>
    <property type="match status" value="1"/>
</dbReference>
<dbReference type="Pfam" id="PF13649">
    <property type="entry name" value="Methyltransf_25"/>
    <property type="match status" value="1"/>
</dbReference>
<feature type="domain" description="Methyltransferase" evidence="1">
    <location>
        <begin position="46"/>
        <end position="141"/>
    </location>
</feature>
<dbReference type="GO" id="GO:0008168">
    <property type="term" value="F:methyltransferase activity"/>
    <property type="evidence" value="ECO:0007669"/>
    <property type="project" value="UniProtKB-KW"/>
</dbReference>
<proteinExistence type="predicted"/>
<reference evidence="2 3" key="1">
    <citation type="submission" date="2016-10" db="EMBL/GenBank/DDBJ databases">
        <authorList>
            <person name="de Groot N.N."/>
        </authorList>
    </citation>
    <scope>NUCLEOTIDE SEQUENCE [LARGE SCALE GENOMIC DNA]</scope>
    <source>
        <strain evidence="2 3">DSM 26130</strain>
    </source>
</reference>
<dbReference type="InterPro" id="IPR029063">
    <property type="entry name" value="SAM-dependent_MTases_sf"/>
</dbReference>
<dbReference type="InterPro" id="IPR041698">
    <property type="entry name" value="Methyltransf_25"/>
</dbReference>
<gene>
    <name evidence="2" type="ORF">SAMN05216167_12543</name>
</gene>
<accession>A0A1I2FDX6</accession>
<dbReference type="CDD" id="cd02440">
    <property type="entry name" value="AdoMet_MTases"/>
    <property type="match status" value="1"/>
</dbReference>
<dbReference type="AlphaFoldDB" id="A0A1I2FDX6"/>
<sequence>MKSANQAHWNQVFQTKPLDSVSWYEPVPTLSLRYIAEQHLPRQAQIIDVGGGDSLLVDHLLALGYINLTVLDISAQAIRRAQKRLGKQASRVHWIISDITSFESETRFDFWHDRAAFHFLTEEQQIGQYLSIASRSLHTGGILSVGTFSDKGPRHCSGLPVRQYTPDVLTALFHQAFAKLYCEEVEHQTPWMTSQAFTFCQFRRM</sequence>
<keyword evidence="3" id="KW-1185">Reference proteome</keyword>